<reference evidence="1 2" key="1">
    <citation type="submission" date="2016-11" db="EMBL/GenBank/DDBJ databases">
        <authorList>
            <person name="Jaros S."/>
            <person name="Januszkiewicz K."/>
            <person name="Wedrychowicz H."/>
        </authorList>
    </citation>
    <scope>NUCLEOTIDE SEQUENCE [LARGE SCALE GENOMIC DNA]</scope>
    <source>
        <strain evidence="1 2">CGMCC 1.12145</strain>
    </source>
</reference>
<gene>
    <name evidence="1" type="ORF">SAMN02927921_03232</name>
</gene>
<sequence>MKSTVVNFLAILFLLVTGSCKKEVRREAAEPEAYTSYGDSVTLAGYWSTEQMNRKFTRMDKTDTIPVKFTATILEVCPKKGCWMKVKLDEDRQAMVRFKDYGFFVPKDATGEVVIEGKAYVEEMPVKDARHYAEDAGKTEEEIAMITEPELTYAIEATGVLIRE</sequence>
<dbReference type="Proteomes" id="UP000182248">
    <property type="component" value="Unassembled WGS sequence"/>
</dbReference>
<evidence type="ECO:0000313" key="2">
    <source>
        <dbReference type="Proteomes" id="UP000182248"/>
    </source>
</evidence>
<proteinExistence type="predicted"/>
<dbReference type="Pfam" id="PF16267">
    <property type="entry name" value="DUF4920"/>
    <property type="match status" value="1"/>
</dbReference>
<organism evidence="1 2">
    <name type="scientific">Sinomicrobium oceani</name>
    <dbReference type="NCBI Taxonomy" id="1150368"/>
    <lineage>
        <taxon>Bacteria</taxon>
        <taxon>Pseudomonadati</taxon>
        <taxon>Bacteroidota</taxon>
        <taxon>Flavobacteriia</taxon>
        <taxon>Flavobacteriales</taxon>
        <taxon>Flavobacteriaceae</taxon>
        <taxon>Sinomicrobium</taxon>
    </lineage>
</organism>
<dbReference type="RefSeq" id="WP_072318412.1">
    <property type="nucleotide sequence ID" value="NZ_FPJE01000019.1"/>
</dbReference>
<dbReference type="InterPro" id="IPR032577">
    <property type="entry name" value="DUF4920"/>
</dbReference>
<evidence type="ECO:0000313" key="1">
    <source>
        <dbReference type="EMBL" id="SFW67675.1"/>
    </source>
</evidence>
<keyword evidence="2" id="KW-1185">Reference proteome</keyword>
<dbReference type="EMBL" id="FPJE01000019">
    <property type="protein sequence ID" value="SFW67675.1"/>
    <property type="molecule type" value="Genomic_DNA"/>
</dbReference>
<accession>A0A1K1R774</accession>
<dbReference type="OrthoDB" id="129527at2"/>
<dbReference type="PROSITE" id="PS51257">
    <property type="entry name" value="PROKAR_LIPOPROTEIN"/>
    <property type="match status" value="1"/>
</dbReference>
<evidence type="ECO:0008006" key="3">
    <source>
        <dbReference type="Google" id="ProtNLM"/>
    </source>
</evidence>
<dbReference type="AlphaFoldDB" id="A0A1K1R774"/>
<protein>
    <recommendedName>
        <fullName evidence="3">DUF4920 domain-containing protein</fullName>
    </recommendedName>
</protein>
<name>A0A1K1R774_9FLAO</name>
<dbReference type="STRING" id="1150368.SAMN02927921_03232"/>